<dbReference type="GO" id="GO:0006508">
    <property type="term" value="P:proteolysis"/>
    <property type="evidence" value="ECO:0007669"/>
    <property type="project" value="UniProtKB-KW"/>
</dbReference>
<keyword evidence="3" id="KW-0645">Protease</keyword>
<gene>
    <name evidence="3" type="ORF">ACMD2_16630</name>
</gene>
<name>A0A199VZ32_ANACO</name>
<dbReference type="GO" id="GO:0008233">
    <property type="term" value="F:peptidase activity"/>
    <property type="evidence" value="ECO:0007669"/>
    <property type="project" value="UniProtKB-KW"/>
</dbReference>
<evidence type="ECO:0000259" key="2">
    <source>
        <dbReference type="SMART" id="SM00848"/>
    </source>
</evidence>
<feature type="domain" description="Cathepsin propeptide inhibitor" evidence="2">
    <location>
        <begin position="59"/>
        <end position="115"/>
    </location>
</feature>
<dbReference type="Gene3D" id="1.10.287.2250">
    <property type="match status" value="1"/>
</dbReference>
<protein>
    <submittedName>
        <fullName evidence="3">Senescence-specific cysteine protease SAG39</fullName>
    </submittedName>
</protein>
<feature type="compositionally biased region" description="Polar residues" evidence="1">
    <location>
        <begin position="39"/>
        <end position="49"/>
    </location>
</feature>
<proteinExistence type="predicted"/>
<evidence type="ECO:0000313" key="4">
    <source>
        <dbReference type="Proteomes" id="UP000092600"/>
    </source>
</evidence>
<dbReference type="Pfam" id="PF08246">
    <property type="entry name" value="Inhibitor_I29"/>
    <property type="match status" value="1"/>
</dbReference>
<reference evidence="3 4" key="1">
    <citation type="journal article" date="2016" name="DNA Res.">
        <title>The draft genome of MD-2 pineapple using hybrid error correction of long reads.</title>
        <authorList>
            <person name="Redwan R.M."/>
            <person name="Saidin A."/>
            <person name="Kumar S.V."/>
        </authorList>
    </citation>
    <scope>NUCLEOTIDE SEQUENCE [LARGE SCALE GENOMIC DNA]</scope>
    <source>
        <strain evidence="4">cv. MD2</strain>
        <tissue evidence="3">Leaf</tissue>
    </source>
</reference>
<dbReference type="EMBL" id="LSRQ01000529">
    <property type="protein sequence ID" value="OAY82248.1"/>
    <property type="molecule type" value="Genomic_DNA"/>
</dbReference>
<dbReference type="SMART" id="SM00848">
    <property type="entry name" value="Inhibitor_I29"/>
    <property type="match status" value="1"/>
</dbReference>
<feature type="region of interest" description="Disordered" evidence="1">
    <location>
        <begin position="17"/>
        <end position="51"/>
    </location>
</feature>
<comment type="caution">
    <text evidence="3">The sequence shown here is derived from an EMBL/GenBank/DDBJ whole genome shotgun (WGS) entry which is preliminary data.</text>
</comment>
<dbReference type="AlphaFoldDB" id="A0A199VZ32"/>
<dbReference type="InterPro" id="IPR013201">
    <property type="entry name" value="Prot_inhib_I29"/>
</dbReference>
<dbReference type="STRING" id="4615.A0A199VZ32"/>
<keyword evidence="3" id="KW-0378">Hydrolase</keyword>
<feature type="non-terminal residue" evidence="3">
    <location>
        <position position="1"/>
    </location>
</feature>
<dbReference type="InterPro" id="IPR038765">
    <property type="entry name" value="Papain-like_cys_pep_sf"/>
</dbReference>
<dbReference type="Proteomes" id="UP000092600">
    <property type="component" value="Unassembled WGS sequence"/>
</dbReference>
<evidence type="ECO:0000256" key="1">
    <source>
        <dbReference type="SAM" id="MobiDB-lite"/>
    </source>
</evidence>
<sequence>KPVIVCLPSSHLCVFHSTSGGSSRPRHSDPAREHKRGNMATTVKNSSSGRSDEALRRIHQNWMRRYDRKYADEEEEEQRFKIFKATFEEIEKHNTEEETCLIYLSPYSDLTDEEFFALRSNLQGELREEMLDDISLRDFMRPKVCDACRRRLCCK</sequence>
<organism evidence="3 4">
    <name type="scientific">Ananas comosus</name>
    <name type="common">Pineapple</name>
    <name type="synonym">Ananas ananas</name>
    <dbReference type="NCBI Taxonomy" id="4615"/>
    <lineage>
        <taxon>Eukaryota</taxon>
        <taxon>Viridiplantae</taxon>
        <taxon>Streptophyta</taxon>
        <taxon>Embryophyta</taxon>
        <taxon>Tracheophyta</taxon>
        <taxon>Spermatophyta</taxon>
        <taxon>Magnoliopsida</taxon>
        <taxon>Liliopsida</taxon>
        <taxon>Poales</taxon>
        <taxon>Bromeliaceae</taxon>
        <taxon>Bromelioideae</taxon>
        <taxon>Ananas</taxon>
    </lineage>
</organism>
<dbReference type="SUPFAM" id="SSF54001">
    <property type="entry name" value="Cysteine proteinases"/>
    <property type="match status" value="1"/>
</dbReference>
<evidence type="ECO:0000313" key="3">
    <source>
        <dbReference type="EMBL" id="OAY82248.1"/>
    </source>
</evidence>
<accession>A0A199VZ32</accession>